<gene>
    <name evidence="1" type="ORF">PLEPLA_LOCUS23208</name>
</gene>
<protein>
    <submittedName>
        <fullName evidence="1">Uncharacterized protein</fullName>
    </submittedName>
</protein>
<evidence type="ECO:0000313" key="2">
    <source>
        <dbReference type="Proteomes" id="UP001153269"/>
    </source>
</evidence>
<dbReference type="Proteomes" id="UP001153269">
    <property type="component" value="Unassembled WGS sequence"/>
</dbReference>
<dbReference type="AlphaFoldDB" id="A0A9N7UR32"/>
<sequence length="138" mass="15259">MLKVSWPSQDFGLAKGTQFEVPFELSVWGVEQGVSKLFIPRATYRKKFEGLGHSRRHMSGRGDILRDSWQIQGLCGRTMDVVFGSRIRGRGGGSSVADSVSCGLIVVLVADPVSRWHWVRAVDQDRGSWWVLVGGGGR</sequence>
<accession>A0A9N7UR32</accession>
<dbReference type="EMBL" id="CADEAL010001735">
    <property type="protein sequence ID" value="CAB1435114.1"/>
    <property type="molecule type" value="Genomic_DNA"/>
</dbReference>
<keyword evidence="2" id="KW-1185">Reference proteome</keyword>
<evidence type="ECO:0000313" key="1">
    <source>
        <dbReference type="EMBL" id="CAB1435114.1"/>
    </source>
</evidence>
<reference evidence="1" key="1">
    <citation type="submission" date="2020-03" db="EMBL/GenBank/DDBJ databases">
        <authorList>
            <person name="Weist P."/>
        </authorList>
    </citation>
    <scope>NUCLEOTIDE SEQUENCE</scope>
</reference>
<comment type="caution">
    <text evidence="1">The sequence shown here is derived from an EMBL/GenBank/DDBJ whole genome shotgun (WGS) entry which is preliminary data.</text>
</comment>
<organism evidence="1 2">
    <name type="scientific">Pleuronectes platessa</name>
    <name type="common">European plaice</name>
    <dbReference type="NCBI Taxonomy" id="8262"/>
    <lineage>
        <taxon>Eukaryota</taxon>
        <taxon>Metazoa</taxon>
        <taxon>Chordata</taxon>
        <taxon>Craniata</taxon>
        <taxon>Vertebrata</taxon>
        <taxon>Euteleostomi</taxon>
        <taxon>Actinopterygii</taxon>
        <taxon>Neopterygii</taxon>
        <taxon>Teleostei</taxon>
        <taxon>Neoteleostei</taxon>
        <taxon>Acanthomorphata</taxon>
        <taxon>Carangaria</taxon>
        <taxon>Pleuronectiformes</taxon>
        <taxon>Pleuronectoidei</taxon>
        <taxon>Pleuronectidae</taxon>
        <taxon>Pleuronectes</taxon>
    </lineage>
</organism>
<proteinExistence type="predicted"/>
<name>A0A9N7UR32_PLEPL</name>